<name>A0AAE1HL69_9NEOP</name>
<evidence type="ECO:0000313" key="2">
    <source>
        <dbReference type="EMBL" id="KAK3923364.1"/>
    </source>
</evidence>
<feature type="non-terminal residue" evidence="2">
    <location>
        <position position="119"/>
    </location>
</feature>
<sequence length="119" mass="13424">RSESERTQRNAARNHPAEALHPHPLLSLTPQLTRLPRDYFVHHLILLRAASRTCCVDFTVLNSCHTGITLNAQIASGFAGPAAAASRLCFRELKKIKKEKKEANRTGEREKHLHRHCSI</sequence>
<dbReference type="AlphaFoldDB" id="A0AAE1HL69"/>
<dbReference type="Proteomes" id="UP001219518">
    <property type="component" value="Unassembled WGS sequence"/>
</dbReference>
<reference evidence="2" key="1">
    <citation type="submission" date="2021-07" db="EMBL/GenBank/DDBJ databases">
        <authorList>
            <person name="Catto M.A."/>
            <person name="Jacobson A."/>
            <person name="Kennedy G."/>
            <person name="Labadie P."/>
            <person name="Hunt B.G."/>
            <person name="Srinivasan R."/>
        </authorList>
    </citation>
    <scope>NUCLEOTIDE SEQUENCE</scope>
    <source>
        <strain evidence="2">PL_HMW_Pooled</strain>
        <tissue evidence="2">Head</tissue>
    </source>
</reference>
<keyword evidence="3" id="KW-1185">Reference proteome</keyword>
<feature type="region of interest" description="Disordered" evidence="1">
    <location>
        <begin position="1"/>
        <end position="23"/>
    </location>
</feature>
<accession>A0AAE1HL69</accession>
<comment type="caution">
    <text evidence="2">The sequence shown here is derived from an EMBL/GenBank/DDBJ whole genome shotgun (WGS) entry which is preliminary data.</text>
</comment>
<gene>
    <name evidence="2" type="ORF">KUF71_001775</name>
</gene>
<organism evidence="2 3">
    <name type="scientific">Frankliniella fusca</name>
    <dbReference type="NCBI Taxonomy" id="407009"/>
    <lineage>
        <taxon>Eukaryota</taxon>
        <taxon>Metazoa</taxon>
        <taxon>Ecdysozoa</taxon>
        <taxon>Arthropoda</taxon>
        <taxon>Hexapoda</taxon>
        <taxon>Insecta</taxon>
        <taxon>Pterygota</taxon>
        <taxon>Neoptera</taxon>
        <taxon>Paraneoptera</taxon>
        <taxon>Thysanoptera</taxon>
        <taxon>Terebrantia</taxon>
        <taxon>Thripoidea</taxon>
        <taxon>Thripidae</taxon>
        <taxon>Frankliniella</taxon>
    </lineage>
</organism>
<dbReference type="EMBL" id="JAHWGI010001145">
    <property type="protein sequence ID" value="KAK3923364.1"/>
    <property type="molecule type" value="Genomic_DNA"/>
</dbReference>
<proteinExistence type="predicted"/>
<feature type="compositionally biased region" description="Basic and acidic residues" evidence="1">
    <location>
        <begin position="99"/>
        <end position="111"/>
    </location>
</feature>
<reference evidence="2" key="2">
    <citation type="journal article" date="2023" name="BMC Genomics">
        <title>Pest status, molecular evolution, and epigenetic factors derived from the genome assembly of Frankliniella fusca, a thysanopteran phytovirus vector.</title>
        <authorList>
            <person name="Catto M.A."/>
            <person name="Labadie P.E."/>
            <person name="Jacobson A.L."/>
            <person name="Kennedy G.G."/>
            <person name="Srinivasan R."/>
            <person name="Hunt B.G."/>
        </authorList>
    </citation>
    <scope>NUCLEOTIDE SEQUENCE</scope>
    <source>
        <strain evidence="2">PL_HMW_Pooled</strain>
    </source>
</reference>
<feature type="region of interest" description="Disordered" evidence="1">
    <location>
        <begin position="99"/>
        <end position="119"/>
    </location>
</feature>
<evidence type="ECO:0000256" key="1">
    <source>
        <dbReference type="SAM" id="MobiDB-lite"/>
    </source>
</evidence>
<protein>
    <submittedName>
        <fullName evidence="2">Uncharacterized protein</fullName>
    </submittedName>
</protein>
<evidence type="ECO:0000313" key="3">
    <source>
        <dbReference type="Proteomes" id="UP001219518"/>
    </source>
</evidence>